<evidence type="ECO:0000256" key="1">
    <source>
        <dbReference type="SAM" id="Phobius"/>
    </source>
</evidence>
<dbReference type="InterPro" id="IPR022584">
    <property type="entry name" value="DUF2937"/>
</dbReference>
<gene>
    <name evidence="2" type="ORF">OLW01_00185</name>
</gene>
<organism evidence="2 3">
    <name type="scientific">Catenovulum adriaticum</name>
    <dbReference type="NCBI Taxonomy" id="2984846"/>
    <lineage>
        <taxon>Bacteria</taxon>
        <taxon>Pseudomonadati</taxon>
        <taxon>Pseudomonadota</taxon>
        <taxon>Gammaproteobacteria</taxon>
        <taxon>Alteromonadales</taxon>
        <taxon>Alteromonadaceae</taxon>
        <taxon>Catenovulum</taxon>
    </lineage>
</organism>
<keyword evidence="1" id="KW-0472">Membrane</keyword>
<sequence>MRMIRSYFRLTIFAIALLFGVQIPGFIQQYTLVSEARLAEAEQNLSGFQSTADQFFGGSLEKLIVYYQQNPDKVMNADGRNIDAIYQRVHLLTQEQQALHQPAYKVVWHLAFNANPEILKQAQTNYSYVVPLNVNAVAWGVTAAIIFAALFDILSLLIIACCVRTTRRVFKSKPIANKA</sequence>
<dbReference type="Pfam" id="PF11157">
    <property type="entry name" value="DUF2937"/>
    <property type="match status" value="1"/>
</dbReference>
<keyword evidence="3" id="KW-1185">Reference proteome</keyword>
<protein>
    <submittedName>
        <fullName evidence="2">DUF2937 family protein</fullName>
    </submittedName>
</protein>
<evidence type="ECO:0000313" key="2">
    <source>
        <dbReference type="EMBL" id="WAJ70276.1"/>
    </source>
</evidence>
<feature type="transmembrane region" description="Helical" evidence="1">
    <location>
        <begin position="136"/>
        <end position="163"/>
    </location>
</feature>
<dbReference type="Proteomes" id="UP001163726">
    <property type="component" value="Chromosome"/>
</dbReference>
<keyword evidence="1" id="KW-1133">Transmembrane helix</keyword>
<accession>A0ABY7ANP8</accession>
<dbReference type="RefSeq" id="WP_268074578.1">
    <property type="nucleotide sequence ID" value="NZ_CP109965.1"/>
</dbReference>
<name>A0ABY7ANP8_9ALTE</name>
<proteinExistence type="predicted"/>
<evidence type="ECO:0000313" key="3">
    <source>
        <dbReference type="Proteomes" id="UP001163726"/>
    </source>
</evidence>
<dbReference type="EMBL" id="CP109965">
    <property type="protein sequence ID" value="WAJ70276.1"/>
    <property type="molecule type" value="Genomic_DNA"/>
</dbReference>
<reference evidence="2" key="1">
    <citation type="submission" date="2022-10" db="EMBL/GenBank/DDBJ databases">
        <title>Catenovulum adriacola sp. nov. isolated in the Harbour of Susak.</title>
        <authorList>
            <person name="Schoch T."/>
            <person name="Reich S.J."/>
            <person name="Stoeferle S."/>
            <person name="Flaiz M."/>
            <person name="Kazda M."/>
            <person name="Riedel C.U."/>
            <person name="Duerre P."/>
        </authorList>
    </citation>
    <scope>NUCLEOTIDE SEQUENCE</scope>
    <source>
        <strain evidence="2">TS8</strain>
    </source>
</reference>
<keyword evidence="1" id="KW-0812">Transmembrane</keyword>